<dbReference type="GO" id="GO:0003700">
    <property type="term" value="F:DNA-binding transcription factor activity"/>
    <property type="evidence" value="ECO:0007669"/>
    <property type="project" value="InterPro"/>
</dbReference>
<dbReference type="SUPFAM" id="SSF46785">
    <property type="entry name" value="Winged helix' DNA-binding domain"/>
    <property type="match status" value="1"/>
</dbReference>
<dbReference type="OrthoDB" id="2310319at2"/>
<gene>
    <name evidence="2" type="ORF">D6C19_00640</name>
</gene>
<dbReference type="Gene3D" id="1.10.10.10">
    <property type="entry name" value="Winged helix-like DNA-binding domain superfamily/Winged helix DNA-binding domain"/>
    <property type="match status" value="1"/>
</dbReference>
<dbReference type="RefSeq" id="WP_119448221.1">
    <property type="nucleotide sequence ID" value="NZ_JAASIZ010000007.1"/>
</dbReference>
<dbReference type="InterPro" id="IPR036390">
    <property type="entry name" value="WH_DNA-bd_sf"/>
</dbReference>
<evidence type="ECO:0000313" key="3">
    <source>
        <dbReference type="Proteomes" id="UP000289316"/>
    </source>
</evidence>
<dbReference type="InterPro" id="IPR036388">
    <property type="entry name" value="WH-like_DNA-bd_sf"/>
</dbReference>
<evidence type="ECO:0000313" key="2">
    <source>
        <dbReference type="EMBL" id="RXV75531.1"/>
    </source>
</evidence>
<accession>A0A4Q2B1Y9</accession>
<organism evidence="2 3">
    <name type="scientific">Ligilactobacillus murinus</name>
    <dbReference type="NCBI Taxonomy" id="1622"/>
    <lineage>
        <taxon>Bacteria</taxon>
        <taxon>Bacillati</taxon>
        <taxon>Bacillota</taxon>
        <taxon>Bacilli</taxon>
        <taxon>Lactobacillales</taxon>
        <taxon>Lactobacillaceae</taxon>
        <taxon>Ligilactobacillus</taxon>
    </lineage>
</organism>
<feature type="domain" description="HTH marR-type" evidence="1">
    <location>
        <begin position="21"/>
        <end position="122"/>
    </location>
</feature>
<dbReference type="AlphaFoldDB" id="A0A4Q2B1Y9"/>
<comment type="caution">
    <text evidence="2">The sequence shown here is derived from an EMBL/GenBank/DDBJ whole genome shotgun (WGS) entry which is preliminary data.</text>
</comment>
<evidence type="ECO:0000259" key="1">
    <source>
        <dbReference type="SMART" id="SM00347"/>
    </source>
</evidence>
<dbReference type="EMBL" id="QZFR01000002">
    <property type="protein sequence ID" value="RXV75531.1"/>
    <property type="molecule type" value="Genomic_DNA"/>
</dbReference>
<name>A0A4Q2B1Y9_9LACO</name>
<proteinExistence type="predicted"/>
<reference evidence="2 3" key="1">
    <citation type="submission" date="2018-09" db="EMBL/GenBank/DDBJ databases">
        <title>Murine metabolic-syndrome-specific gut microbial biobank.</title>
        <authorList>
            <person name="Liu C."/>
        </authorList>
    </citation>
    <scope>NUCLEOTIDE SEQUENCE [LARGE SCALE GENOMIC DNA]</scope>
    <source>
        <strain evidence="2 3">C-30</strain>
    </source>
</reference>
<dbReference type="SMART" id="SM00347">
    <property type="entry name" value="HTH_MARR"/>
    <property type="match status" value="1"/>
</dbReference>
<dbReference type="Proteomes" id="UP000289316">
    <property type="component" value="Unassembled WGS sequence"/>
</dbReference>
<sequence length="143" mass="16428">METKLKRYTADRIAFNHVYDQLIAQNRLTSSLLYVFIVFETHDFKLPLTCLIKETGLPKQTVTSIVNKLSREEKIVTLPDPTDKRSKILYLNEVGQEQARAVLTELRTKELKAAQALGIEKLRLLNDLNEEMLANLKGQVEDK</sequence>
<protein>
    <submittedName>
        <fullName evidence="2">MarR family transcriptional regulator</fullName>
    </submittedName>
</protein>
<dbReference type="InterPro" id="IPR000835">
    <property type="entry name" value="HTH_MarR-typ"/>
</dbReference>